<gene>
    <name evidence="1" type="ORF">DYE49_03845</name>
</gene>
<dbReference type="EMBL" id="CP031517">
    <property type="protein sequence ID" value="QOS39637.1"/>
    <property type="molecule type" value="Genomic_DNA"/>
</dbReference>
<dbReference type="Proteomes" id="UP000593591">
    <property type="component" value="Chromosome"/>
</dbReference>
<accession>A0A7M1XJM8</accession>
<organism evidence="1 2">
    <name type="scientific">Treponema rectale</name>
    <dbReference type="NCBI Taxonomy" id="744512"/>
    <lineage>
        <taxon>Bacteria</taxon>
        <taxon>Pseudomonadati</taxon>
        <taxon>Spirochaetota</taxon>
        <taxon>Spirochaetia</taxon>
        <taxon>Spirochaetales</taxon>
        <taxon>Treponemataceae</taxon>
        <taxon>Treponema</taxon>
    </lineage>
</organism>
<sequence>MEIKDNQITFSISDKEIESFLKSCKILHQDPEVAFHSFLMKYAFKAERRSHPETRANSLENREKRILRWASIQENVYHRIIRAYLLTKDEHQQAKRSDMEKVFYYSYEEDKDHYQFIRNFRLLCTTSEHSFGRVFLYHASSDIVKLDEEIAPFILEKEKEFLKSKNDIEVSVPFHKN</sequence>
<protein>
    <submittedName>
        <fullName evidence="1">Uncharacterized protein</fullName>
    </submittedName>
</protein>
<dbReference type="KEGG" id="trc:DYE49_03845"/>
<name>A0A7M1XJM8_9SPIR</name>
<evidence type="ECO:0000313" key="2">
    <source>
        <dbReference type="Proteomes" id="UP000593591"/>
    </source>
</evidence>
<dbReference type="AlphaFoldDB" id="A0A7M1XJM8"/>
<proteinExistence type="predicted"/>
<reference evidence="1 2" key="1">
    <citation type="submission" date="2018-08" db="EMBL/GenBank/DDBJ databases">
        <title>The first complete genome of Treponema rectale (CHPAT), a commensal spirochete of the bovine rectum.</title>
        <authorList>
            <person name="Staton G.J."/>
            <person name="Clegg S.R."/>
            <person name="Carter S.D."/>
            <person name="Radford A.D."/>
            <person name="Darby A."/>
            <person name="Hall N."/>
            <person name="Birtles R.J."/>
            <person name="Evans N.J."/>
        </authorList>
    </citation>
    <scope>NUCLEOTIDE SEQUENCE [LARGE SCALE GENOMIC DNA]</scope>
    <source>
        <strain evidence="1 2">CHPA</strain>
    </source>
</reference>
<evidence type="ECO:0000313" key="1">
    <source>
        <dbReference type="EMBL" id="QOS39637.1"/>
    </source>
</evidence>